<proteinExistence type="predicted"/>
<protein>
    <submittedName>
        <fullName evidence="1">Uncharacterized protein</fullName>
    </submittedName>
</protein>
<dbReference type="EMBL" id="JAOQIO010000084">
    <property type="protein sequence ID" value="MCU6794762.1"/>
    <property type="molecule type" value="Genomic_DNA"/>
</dbReference>
<accession>A0ABT2UJE0</accession>
<keyword evidence="2" id="KW-1185">Reference proteome</keyword>
<comment type="caution">
    <text evidence="1">The sequence shown here is derived from an EMBL/GenBank/DDBJ whole genome shotgun (WGS) entry which is preliminary data.</text>
</comment>
<evidence type="ECO:0000313" key="1">
    <source>
        <dbReference type="EMBL" id="MCU6794762.1"/>
    </source>
</evidence>
<reference evidence="1 2" key="1">
    <citation type="submission" date="2022-09" db="EMBL/GenBank/DDBJ databases">
        <authorList>
            <person name="Han X.L."/>
            <person name="Wang Q."/>
            <person name="Lu T."/>
        </authorList>
    </citation>
    <scope>NUCLEOTIDE SEQUENCE [LARGE SCALE GENOMIC DNA]</scope>
    <source>
        <strain evidence="1 2">WQ 127069</strain>
    </source>
</reference>
<gene>
    <name evidence="1" type="ORF">OB236_21860</name>
</gene>
<evidence type="ECO:0000313" key="2">
    <source>
        <dbReference type="Proteomes" id="UP001652445"/>
    </source>
</evidence>
<dbReference type="Proteomes" id="UP001652445">
    <property type="component" value="Unassembled WGS sequence"/>
</dbReference>
<name>A0ABT2UJE0_9BACL</name>
<organism evidence="1 2">
    <name type="scientific">Paenibacillus baimaensis</name>
    <dbReference type="NCBI Taxonomy" id="2982185"/>
    <lineage>
        <taxon>Bacteria</taxon>
        <taxon>Bacillati</taxon>
        <taxon>Bacillota</taxon>
        <taxon>Bacilli</taxon>
        <taxon>Bacillales</taxon>
        <taxon>Paenibacillaceae</taxon>
        <taxon>Paenibacillus</taxon>
    </lineage>
</organism>
<sequence length="94" mass="10817">MNEGNSGSYALIIKRIYYRSKTWMSDRDTLITSSHCNEKKLYTIKVKAKATMTRAIMARGRLTPLGNESFFKIRIKAKQNATIIKVRMEAELLT</sequence>